<dbReference type="EMBL" id="JBHSGN010000052">
    <property type="protein sequence ID" value="MFC4673322.1"/>
    <property type="molecule type" value="Genomic_DNA"/>
</dbReference>
<feature type="domain" description="Flavodoxin-like fold" evidence="3">
    <location>
        <begin position="1"/>
        <end position="173"/>
    </location>
</feature>
<dbReference type="InterPro" id="IPR051545">
    <property type="entry name" value="NAD(P)H_dehydrogenase_qn"/>
</dbReference>
<gene>
    <name evidence="4" type="ORF">ACFO6W_06430</name>
</gene>
<reference evidence="5" key="1">
    <citation type="journal article" date="2019" name="Int. J. Syst. Evol. Microbiol.">
        <title>The Global Catalogue of Microorganisms (GCM) 10K type strain sequencing project: providing services to taxonomists for standard genome sequencing and annotation.</title>
        <authorList>
            <consortium name="The Broad Institute Genomics Platform"/>
            <consortium name="The Broad Institute Genome Sequencing Center for Infectious Disease"/>
            <person name="Wu L."/>
            <person name="Ma J."/>
        </authorList>
    </citation>
    <scope>NUCLEOTIDE SEQUENCE [LARGE SCALE GENOMIC DNA]</scope>
    <source>
        <strain evidence="5">CCUG 66188</strain>
    </source>
</reference>
<keyword evidence="2 4" id="KW-0560">Oxidoreductase</keyword>
<dbReference type="RefSeq" id="WP_379994573.1">
    <property type="nucleotide sequence ID" value="NZ_JBHSGN010000052.1"/>
</dbReference>
<comment type="caution">
    <text evidence="4">The sequence shown here is derived from an EMBL/GenBank/DDBJ whole genome shotgun (WGS) entry which is preliminary data.</text>
</comment>
<evidence type="ECO:0000313" key="5">
    <source>
        <dbReference type="Proteomes" id="UP001596023"/>
    </source>
</evidence>
<comment type="similarity">
    <text evidence="1">Belongs to the NAD(P)H dehydrogenase (quinone) family.</text>
</comment>
<dbReference type="Proteomes" id="UP001596023">
    <property type="component" value="Unassembled WGS sequence"/>
</dbReference>
<dbReference type="PANTHER" id="PTHR10204">
    <property type="entry name" value="NAD P H OXIDOREDUCTASE-RELATED"/>
    <property type="match status" value="1"/>
</dbReference>
<evidence type="ECO:0000259" key="3">
    <source>
        <dbReference type="Pfam" id="PF02525"/>
    </source>
</evidence>
<organism evidence="4 5">
    <name type="scientific">Dysgonomonas termitidis</name>
    <dbReference type="NCBI Taxonomy" id="1516126"/>
    <lineage>
        <taxon>Bacteria</taxon>
        <taxon>Pseudomonadati</taxon>
        <taxon>Bacteroidota</taxon>
        <taxon>Bacteroidia</taxon>
        <taxon>Bacteroidales</taxon>
        <taxon>Dysgonomonadaceae</taxon>
        <taxon>Dysgonomonas</taxon>
    </lineage>
</organism>
<name>A0ABV9KTX2_9BACT</name>
<dbReference type="GO" id="GO:0016491">
    <property type="term" value="F:oxidoreductase activity"/>
    <property type="evidence" value="ECO:0007669"/>
    <property type="project" value="UniProtKB-KW"/>
</dbReference>
<evidence type="ECO:0000256" key="2">
    <source>
        <dbReference type="ARBA" id="ARBA00023002"/>
    </source>
</evidence>
<sequence length="200" mass="23134">MKISVILAHPYNESFNHAIASKVTQTLKGNGHFIYFHDLYGERFEPVITPEELISDKSEDPLIIQHWKEIKETDGIIIIHPNWWGQPPAILKGWIDRVLRENIAYTFPEGDNGGGLPIGLLKAKIGLVFNTSNTPKEREENVFGDPLHRIWKDCIFDFCGITKFDRKMFRVIAGSADRERKKWLNEVVDMVNKYFPKKIL</sequence>
<keyword evidence="5" id="KW-1185">Reference proteome</keyword>
<dbReference type="PANTHER" id="PTHR10204:SF34">
    <property type="entry name" value="NAD(P)H DEHYDROGENASE [QUINONE] 1 ISOFORM 1"/>
    <property type="match status" value="1"/>
</dbReference>
<dbReference type="Gene3D" id="3.40.50.360">
    <property type="match status" value="1"/>
</dbReference>
<dbReference type="EC" id="1.6.99.-" evidence="4"/>
<evidence type="ECO:0000256" key="1">
    <source>
        <dbReference type="ARBA" id="ARBA00006252"/>
    </source>
</evidence>
<accession>A0ABV9KTX2</accession>
<dbReference type="EC" id="1.-.-.-" evidence="4"/>
<protein>
    <submittedName>
        <fullName evidence="4">NAD(P)H-dependent oxidoreductase</fullName>
        <ecNumber evidence="4">1.-.-.-</ecNumber>
        <ecNumber evidence="4">1.6.99.-</ecNumber>
    </submittedName>
</protein>
<dbReference type="SUPFAM" id="SSF52218">
    <property type="entry name" value="Flavoproteins"/>
    <property type="match status" value="1"/>
</dbReference>
<evidence type="ECO:0000313" key="4">
    <source>
        <dbReference type="EMBL" id="MFC4673322.1"/>
    </source>
</evidence>
<proteinExistence type="inferred from homology"/>
<dbReference type="InterPro" id="IPR029039">
    <property type="entry name" value="Flavoprotein-like_sf"/>
</dbReference>
<dbReference type="InterPro" id="IPR003680">
    <property type="entry name" value="Flavodoxin_fold"/>
</dbReference>
<dbReference type="Pfam" id="PF02525">
    <property type="entry name" value="Flavodoxin_2"/>
    <property type="match status" value="1"/>
</dbReference>